<keyword evidence="3" id="KW-1185">Reference proteome</keyword>
<protein>
    <recommendedName>
        <fullName evidence="4">Secreted protein</fullName>
    </recommendedName>
</protein>
<name>A0AAQ4E7C4_AMBAM</name>
<organism evidence="2 3">
    <name type="scientific">Amblyomma americanum</name>
    <name type="common">Lone star tick</name>
    <dbReference type="NCBI Taxonomy" id="6943"/>
    <lineage>
        <taxon>Eukaryota</taxon>
        <taxon>Metazoa</taxon>
        <taxon>Ecdysozoa</taxon>
        <taxon>Arthropoda</taxon>
        <taxon>Chelicerata</taxon>
        <taxon>Arachnida</taxon>
        <taxon>Acari</taxon>
        <taxon>Parasitiformes</taxon>
        <taxon>Ixodida</taxon>
        <taxon>Ixodoidea</taxon>
        <taxon>Ixodidae</taxon>
        <taxon>Amblyomminae</taxon>
        <taxon>Amblyomma</taxon>
    </lineage>
</organism>
<evidence type="ECO:0000256" key="1">
    <source>
        <dbReference type="SAM" id="SignalP"/>
    </source>
</evidence>
<feature type="chain" id="PRO_5042998436" description="Secreted protein" evidence="1">
    <location>
        <begin position="21"/>
        <end position="100"/>
    </location>
</feature>
<evidence type="ECO:0000313" key="2">
    <source>
        <dbReference type="EMBL" id="KAK8770629.1"/>
    </source>
</evidence>
<keyword evidence="1" id="KW-0732">Signal</keyword>
<proteinExistence type="predicted"/>
<evidence type="ECO:0000313" key="3">
    <source>
        <dbReference type="Proteomes" id="UP001321473"/>
    </source>
</evidence>
<sequence length="100" mass="10324">MLLRCLFVVVAMVTAVCTHGAGLIVPHLGEARFSATLDSLPALKRDDCFSFLSGNGPGGDSGSWLTSSCTACSLCADVQAPVTSSLPPGIKFGHWSPSAR</sequence>
<dbReference type="AlphaFoldDB" id="A0AAQ4E7C4"/>
<accession>A0AAQ4E7C4</accession>
<reference evidence="2 3" key="1">
    <citation type="journal article" date="2023" name="Arcadia Sci">
        <title>De novo assembly of a long-read Amblyomma americanum tick genome.</title>
        <authorList>
            <person name="Chou S."/>
            <person name="Poskanzer K.E."/>
            <person name="Rollins M."/>
            <person name="Thuy-Boun P.S."/>
        </authorList>
    </citation>
    <scope>NUCLEOTIDE SEQUENCE [LARGE SCALE GENOMIC DNA]</scope>
    <source>
        <strain evidence="2">F_SG_1</strain>
        <tissue evidence="2">Salivary glands</tissue>
    </source>
</reference>
<dbReference type="EMBL" id="JARKHS020020806">
    <property type="protein sequence ID" value="KAK8770629.1"/>
    <property type="molecule type" value="Genomic_DNA"/>
</dbReference>
<feature type="signal peptide" evidence="1">
    <location>
        <begin position="1"/>
        <end position="20"/>
    </location>
</feature>
<dbReference type="Proteomes" id="UP001321473">
    <property type="component" value="Unassembled WGS sequence"/>
</dbReference>
<comment type="caution">
    <text evidence="2">The sequence shown here is derived from an EMBL/GenBank/DDBJ whole genome shotgun (WGS) entry which is preliminary data.</text>
</comment>
<evidence type="ECO:0008006" key="4">
    <source>
        <dbReference type="Google" id="ProtNLM"/>
    </source>
</evidence>
<gene>
    <name evidence="2" type="ORF">V5799_012906</name>
</gene>